<name>A5FTN4_ACICJ</name>
<dbReference type="InterPro" id="IPR014942">
    <property type="entry name" value="AbiEii"/>
</dbReference>
<dbReference type="Proteomes" id="UP000000245">
    <property type="component" value="Plasmid pACRY02"/>
</dbReference>
<dbReference type="AlphaFoldDB" id="A5FTN4"/>
<reference evidence="1 2" key="1">
    <citation type="submission" date="2007-05" db="EMBL/GenBank/DDBJ databases">
        <title>Complete sequence of plasmid2 pACRY02 of Acidiphilium cryptum JF-5.</title>
        <authorList>
            <consortium name="US DOE Joint Genome Institute"/>
            <person name="Copeland A."/>
            <person name="Lucas S."/>
            <person name="Lapidus A."/>
            <person name="Barry K."/>
            <person name="Detter J.C."/>
            <person name="Glavina del Rio T."/>
            <person name="Hammon N."/>
            <person name="Israni S."/>
            <person name="Dalin E."/>
            <person name="Tice H."/>
            <person name="Pitluck S."/>
            <person name="Sims D."/>
            <person name="Brettin T."/>
            <person name="Bruce D."/>
            <person name="Han C."/>
            <person name="Schmutz J."/>
            <person name="Larimer F."/>
            <person name="Land M."/>
            <person name="Hauser L."/>
            <person name="Kyrpides N."/>
            <person name="Kim E."/>
            <person name="Magnuson T."/>
            <person name="Richardson P."/>
        </authorList>
    </citation>
    <scope>NUCLEOTIDE SEQUENCE [LARGE SCALE GENOMIC DNA]</scope>
    <source>
        <strain evidence="2">JF-5</strain>
        <plasmid evidence="2">Plasmid pACRY02</plasmid>
    </source>
</reference>
<sequence length="279" mass="31003">MTVSSLIRGTPNDADVARELLQYEVVRSIFVKSTEREIALKGGFAMRALFGSARHTKDIDLQHDARRANLARTQTLIRSAIRNAVATGILEDVRISEPKQTDTVARWKIGGRTVGGSQVALTIEVSRRPMPGDDCLTRMEMQPPAEIGGALVMVDTYSADAMAGAKTIALLSENRLAPRDLWDLDILITMRAEPPPHMIDHLRTERARQALFDKLDTMSWKLFREEVLPTLPAGVAEALDRDAFEEMKVRVALAVEKWLADGDRSPDRRPDNQEPGPTP</sequence>
<protein>
    <recommendedName>
        <fullName evidence="3">Nucleotidyl transferase AbiEii/AbiGii toxin family protein</fullName>
    </recommendedName>
</protein>
<dbReference type="Gene3D" id="3.10.450.620">
    <property type="entry name" value="JHP933, nucleotidyltransferase-like core domain"/>
    <property type="match status" value="1"/>
</dbReference>
<accession>A5FTN4</accession>
<dbReference type="HOGENOM" id="CLU_996145_0_0_5"/>
<evidence type="ECO:0000313" key="2">
    <source>
        <dbReference type="Proteomes" id="UP000000245"/>
    </source>
</evidence>
<organism evidence="1 2">
    <name type="scientific">Acidiphilium cryptum (strain JF-5)</name>
    <dbReference type="NCBI Taxonomy" id="349163"/>
    <lineage>
        <taxon>Bacteria</taxon>
        <taxon>Pseudomonadati</taxon>
        <taxon>Pseudomonadota</taxon>
        <taxon>Alphaproteobacteria</taxon>
        <taxon>Acetobacterales</taxon>
        <taxon>Acidocellaceae</taxon>
        <taxon>Acidiphilium</taxon>
    </lineage>
</organism>
<proteinExistence type="predicted"/>
<evidence type="ECO:0000313" key="1">
    <source>
        <dbReference type="EMBL" id="ABQ28966.1"/>
    </source>
</evidence>
<dbReference type="Pfam" id="PF08843">
    <property type="entry name" value="AbiEii"/>
    <property type="match status" value="1"/>
</dbReference>
<dbReference type="EMBL" id="CP000690">
    <property type="protein sequence ID" value="ABQ28966.1"/>
    <property type="molecule type" value="Genomic_DNA"/>
</dbReference>
<keyword evidence="1" id="KW-0614">Plasmid</keyword>
<geneLocation type="plasmid" evidence="1 2">
    <name>pACRY02</name>
</geneLocation>
<evidence type="ECO:0008006" key="3">
    <source>
        <dbReference type="Google" id="ProtNLM"/>
    </source>
</evidence>
<gene>
    <name evidence="1" type="ordered locus">Acry_3355</name>
</gene>
<dbReference type="KEGG" id="acr:Acry_3355"/>
<keyword evidence="2" id="KW-1185">Reference proteome</keyword>